<sequence>MRFMLVVKATGHSEAGLEPGSGWCRAMAAYRDALAGAGALVAEARLLPSASGVRIAYPVPGGAPVVTAGPFARETEPMAGYLLIDARSQEEAMAWAMRMPDPSGHGEGVIEVRELAEGEQGSSLRDWKAMAMEAELLDQMEMLKRNKNFC</sequence>
<dbReference type="Gene3D" id="3.30.70.1060">
    <property type="entry name" value="Dimeric alpha+beta barrel"/>
    <property type="match status" value="1"/>
</dbReference>
<dbReference type="Pfam" id="PF03795">
    <property type="entry name" value="YCII"/>
    <property type="match status" value="1"/>
</dbReference>
<dbReference type="EMBL" id="JAAAMV010000005">
    <property type="protein sequence ID" value="NBD24242.1"/>
    <property type="molecule type" value="Genomic_DNA"/>
</dbReference>
<protein>
    <submittedName>
        <fullName evidence="3">YciI family protein</fullName>
    </submittedName>
</protein>
<evidence type="ECO:0000313" key="4">
    <source>
        <dbReference type="Proteomes" id="UP000665561"/>
    </source>
</evidence>
<dbReference type="RefSeq" id="WP_161743044.1">
    <property type="nucleotide sequence ID" value="NZ_JAAAMV010000005.1"/>
</dbReference>
<dbReference type="PANTHER" id="PTHR35174:SF4">
    <property type="entry name" value="BLL7163 PROTEIN"/>
    <property type="match status" value="1"/>
</dbReference>
<gene>
    <name evidence="3" type="ORF">GT019_10175</name>
</gene>
<dbReference type="PANTHER" id="PTHR35174">
    <property type="entry name" value="BLL7171 PROTEIN-RELATED"/>
    <property type="match status" value="1"/>
</dbReference>
<dbReference type="InterPro" id="IPR011008">
    <property type="entry name" value="Dimeric_a/b-barrel"/>
</dbReference>
<organism evidence="3 4">
    <name type="scientific">Paenibacillus glycinis</name>
    <dbReference type="NCBI Taxonomy" id="2697035"/>
    <lineage>
        <taxon>Bacteria</taxon>
        <taxon>Bacillati</taxon>
        <taxon>Bacillota</taxon>
        <taxon>Bacilli</taxon>
        <taxon>Bacillales</taxon>
        <taxon>Paenibacillaceae</taxon>
        <taxon>Paenibacillus</taxon>
    </lineage>
</organism>
<reference evidence="3 4" key="1">
    <citation type="submission" date="2020-01" db="EMBL/GenBank/DDBJ databases">
        <title>Paenibacillus soybeanensis sp. nov. isolated from the nodules of soybean (Glycine max(L.) Merr).</title>
        <authorList>
            <person name="Wang H."/>
        </authorList>
    </citation>
    <scope>NUCLEOTIDE SEQUENCE [LARGE SCALE GENOMIC DNA]</scope>
    <source>
        <strain evidence="3 4">T1</strain>
    </source>
</reference>
<dbReference type="InterPro" id="IPR005545">
    <property type="entry name" value="YCII"/>
</dbReference>
<comment type="caution">
    <text evidence="3">The sequence shown here is derived from an EMBL/GenBank/DDBJ whole genome shotgun (WGS) entry which is preliminary data.</text>
</comment>
<dbReference type="Proteomes" id="UP000665561">
    <property type="component" value="Unassembled WGS sequence"/>
</dbReference>
<evidence type="ECO:0000313" key="3">
    <source>
        <dbReference type="EMBL" id="NBD24242.1"/>
    </source>
</evidence>
<evidence type="ECO:0000256" key="1">
    <source>
        <dbReference type="ARBA" id="ARBA00007689"/>
    </source>
</evidence>
<name>A0ABW9XNM9_9BACL</name>
<accession>A0ABW9XNM9</accession>
<evidence type="ECO:0000259" key="2">
    <source>
        <dbReference type="Pfam" id="PF03795"/>
    </source>
</evidence>
<proteinExistence type="inferred from homology"/>
<comment type="similarity">
    <text evidence="1">Belongs to the YciI family.</text>
</comment>
<dbReference type="SUPFAM" id="SSF54909">
    <property type="entry name" value="Dimeric alpha+beta barrel"/>
    <property type="match status" value="1"/>
</dbReference>
<keyword evidence="4" id="KW-1185">Reference proteome</keyword>
<feature type="domain" description="YCII-related" evidence="2">
    <location>
        <begin position="1"/>
        <end position="115"/>
    </location>
</feature>